<dbReference type="Proteomes" id="UP000277582">
    <property type="component" value="Unassembled WGS sequence"/>
</dbReference>
<dbReference type="SUPFAM" id="SSF109604">
    <property type="entry name" value="HD-domain/PDEase-like"/>
    <property type="match status" value="1"/>
</dbReference>
<accession>A0A429GP88</accession>
<comment type="caution">
    <text evidence="2">The sequence shown here is derived from an EMBL/GenBank/DDBJ whole genome shotgun (WGS) entry which is preliminary data.</text>
</comment>
<sequence>MIRDEFWFNVCSRCEEIALYMLGQQRALFPYFALHDHVHCRNVLMKVEELLSVSPLDQVSYAVLRCATALHDIGMALTPLRINKLKIEADYLYKGAEKKFLKELQGYREFFTGKRHDLSEVSGVVLIPEDKVLQLGGRVADFIRLIHPWTGAKFVRDCLSDYLQDLFYGPRRDYLEPFVGAVSEVIRMHNTKSKLQELVYETGGFKINTGFLAALLSIGDSLDFSRERAKIIFDELGEALMRTDPSQLKHWIFKMGVKDVHFENKSIVVRVKDRQELIFGVLFFELAENVIGNFQRAGQLFPQLKFNFLVDSGRGKVGITDNLNELININNCIKEIQPTDVNIKDIIQRGANIFDEIAIRIFRGEPVSELVKKAVNNCPSAGKVLAKFSPL</sequence>
<feature type="domain" description="HD-CE" evidence="1">
    <location>
        <begin position="29"/>
        <end position="271"/>
    </location>
</feature>
<keyword evidence="3" id="KW-1185">Reference proteome</keyword>
<dbReference type="EMBL" id="RCOS01000072">
    <property type="protein sequence ID" value="RSN75571.1"/>
    <property type="molecule type" value="Genomic_DNA"/>
</dbReference>
<gene>
    <name evidence="2" type="ORF">D6D85_05895</name>
</gene>
<proteinExistence type="predicted"/>
<name>A0A429GP88_9CREN</name>
<reference evidence="2 3" key="1">
    <citation type="submission" date="2018-10" db="EMBL/GenBank/DDBJ databases">
        <title>Co-occurring genomic capacity for anaerobic methane metabolism and dissimilatory sulfite reduction discovered in the Korarchaeota.</title>
        <authorList>
            <person name="Mckay L.J."/>
            <person name="Dlakic M."/>
            <person name="Fields M.W."/>
            <person name="Delmont T.O."/>
            <person name="Eren A.M."/>
            <person name="Jay Z.J."/>
            <person name="Klingelsmith K.B."/>
            <person name="Rusch D.B."/>
            <person name="Inskeep W.P."/>
        </authorList>
    </citation>
    <scope>NUCLEOTIDE SEQUENCE [LARGE SCALE GENOMIC DNA]</scope>
    <source>
        <strain evidence="2 3">MDKW</strain>
    </source>
</reference>
<dbReference type="InterPro" id="IPR056471">
    <property type="entry name" value="HD-CE"/>
</dbReference>
<dbReference type="Pfam" id="PF24391">
    <property type="entry name" value="HD-CE"/>
    <property type="match status" value="1"/>
</dbReference>
<evidence type="ECO:0000313" key="2">
    <source>
        <dbReference type="EMBL" id="RSN75571.1"/>
    </source>
</evidence>
<protein>
    <recommendedName>
        <fullName evidence="1">HD-CE domain-containing protein</fullName>
    </recommendedName>
</protein>
<evidence type="ECO:0000259" key="1">
    <source>
        <dbReference type="Pfam" id="PF24391"/>
    </source>
</evidence>
<evidence type="ECO:0000313" key="3">
    <source>
        <dbReference type="Proteomes" id="UP000277582"/>
    </source>
</evidence>
<organism evidence="2 3">
    <name type="scientific">Candidatus Methanodesulfokora washburnensis</name>
    <dbReference type="NCBI Taxonomy" id="2478471"/>
    <lineage>
        <taxon>Archaea</taxon>
        <taxon>Thermoproteota</taxon>
        <taxon>Candidatus Korarchaeia</taxon>
        <taxon>Candidatus Korarchaeia incertae sedis</taxon>
        <taxon>Candidatus Methanodesulfokora</taxon>
    </lineage>
</organism>
<dbReference type="AlphaFoldDB" id="A0A429GP88"/>